<evidence type="ECO:0000256" key="7">
    <source>
        <dbReference type="ARBA" id="ARBA00022989"/>
    </source>
</evidence>
<dbReference type="PATRIC" id="fig|33995.3.peg.591"/>
<dbReference type="PANTHER" id="PTHR43528">
    <property type="entry name" value="ALPHA-KETOGLUTARATE PERMEASE"/>
    <property type="match status" value="1"/>
</dbReference>
<dbReference type="Proteomes" id="UP000037566">
    <property type="component" value="Unassembled WGS sequence"/>
</dbReference>
<dbReference type="AlphaFoldDB" id="A0A0M0EKS3"/>
<dbReference type="SUPFAM" id="SSF103473">
    <property type="entry name" value="MFS general substrate transporter"/>
    <property type="match status" value="1"/>
</dbReference>
<comment type="caution">
    <text evidence="11">The sequence shown here is derived from an EMBL/GenBank/DDBJ whole genome shotgun (WGS) entry which is preliminary data.</text>
</comment>
<feature type="transmembrane region" description="Helical" evidence="9">
    <location>
        <begin position="392"/>
        <end position="414"/>
    </location>
</feature>
<keyword evidence="7 9" id="KW-1133">Transmembrane helix</keyword>
<evidence type="ECO:0000256" key="6">
    <source>
        <dbReference type="ARBA" id="ARBA00022847"/>
    </source>
</evidence>
<feature type="transmembrane region" description="Helical" evidence="9">
    <location>
        <begin position="325"/>
        <end position="353"/>
    </location>
</feature>
<sequence>MQISRSPHRHLILAASIGNLLEWYDFTIYALFARYIGKAVFPVSDGFSQLTQSLLVFGLGTVARPLGAVIMGLYADLHGRRKALSLTCILMGAGAALIVVDPPYAYMGRLSIFVLCCARLLQGICAGGEIGSAAAFLNEQSPVHQRGLSGSYLQATMGFSNMMGAGVATVLTGFLSDTQLYAWGWRLPFAIGLAIIPVGIYLRRSVLTDAPPAGAAPRRMEILRELFTKYRRNIVLAVCISILWASAPYSLIIYLPLYMQNSFGVSAHASYVAFMSGNVALVAGSLVAGWLADRIGPWRMLCCSALALAIMPLLITAALPHGPGLAATIAVETGLCGFVALYVGAAPLGIASLFPRHVRASGIAIGYNAAMTVFGGFAPAFLSMMAVRAHMALAPALYVTLTSIPAIVATILAARRFVQPEA</sequence>
<keyword evidence="12" id="KW-1185">Reference proteome</keyword>
<accession>A0A0M0EKS3</accession>
<dbReference type="InterPro" id="IPR005829">
    <property type="entry name" value="Sugar_transporter_CS"/>
</dbReference>
<evidence type="ECO:0000256" key="1">
    <source>
        <dbReference type="ARBA" id="ARBA00004651"/>
    </source>
</evidence>
<dbReference type="PANTHER" id="PTHR43528:SF1">
    <property type="entry name" value="ALPHA-KETOGLUTARATE PERMEASE"/>
    <property type="match status" value="1"/>
</dbReference>
<feature type="transmembrane region" description="Helical" evidence="9">
    <location>
        <begin position="269"/>
        <end position="291"/>
    </location>
</feature>
<feature type="transmembrane region" description="Helical" evidence="9">
    <location>
        <begin position="298"/>
        <end position="319"/>
    </location>
</feature>
<protein>
    <submittedName>
        <fullName evidence="11">Proline/betaine transporter</fullName>
    </submittedName>
</protein>
<reference evidence="11" key="1">
    <citation type="submission" date="2015-08" db="EMBL/GenBank/DDBJ databases">
        <title>Draft genome sequence of Komagataeibacter europaeus CECT 8546 a cellulose producer strain from vinegar produced by the traditional method.</title>
        <authorList>
            <person name="Poehlein A."/>
            <person name="Valera M.J."/>
            <person name="Haack F.S."/>
            <person name="Mas A."/>
            <person name="Daniel R."/>
            <person name="Streit W.R."/>
            <person name="Mateo E."/>
        </authorList>
    </citation>
    <scope>NUCLEOTIDE SEQUENCE [LARGE SCALE GENOMIC DNA]</scope>
    <source>
        <strain evidence="11">CECT 8546</strain>
    </source>
</reference>
<evidence type="ECO:0000256" key="5">
    <source>
        <dbReference type="ARBA" id="ARBA00022692"/>
    </source>
</evidence>
<organism evidence="11 12">
    <name type="scientific">Komagataeibacter europaeus</name>
    <name type="common">Gluconacetobacter europaeus</name>
    <dbReference type="NCBI Taxonomy" id="33995"/>
    <lineage>
        <taxon>Bacteria</taxon>
        <taxon>Pseudomonadati</taxon>
        <taxon>Pseudomonadota</taxon>
        <taxon>Alphaproteobacteria</taxon>
        <taxon>Acetobacterales</taxon>
        <taxon>Acetobacteraceae</taxon>
        <taxon>Komagataeibacter</taxon>
    </lineage>
</organism>
<comment type="similarity">
    <text evidence="2">Belongs to the major facilitator superfamily. Metabolite:H+ Symporter (MHS) family (TC 2.A.1.6) family.</text>
</comment>
<feature type="transmembrane region" description="Helical" evidence="9">
    <location>
        <begin position="83"/>
        <end position="100"/>
    </location>
</feature>
<dbReference type="InterPro" id="IPR051084">
    <property type="entry name" value="H+-coupled_symporters"/>
</dbReference>
<evidence type="ECO:0000313" key="12">
    <source>
        <dbReference type="Proteomes" id="UP000037566"/>
    </source>
</evidence>
<evidence type="ECO:0000256" key="4">
    <source>
        <dbReference type="ARBA" id="ARBA00022475"/>
    </source>
</evidence>
<dbReference type="InterPro" id="IPR011701">
    <property type="entry name" value="MFS"/>
</dbReference>
<evidence type="ECO:0000256" key="9">
    <source>
        <dbReference type="SAM" id="Phobius"/>
    </source>
</evidence>
<feature type="transmembrane region" description="Helical" evidence="9">
    <location>
        <begin position="182"/>
        <end position="202"/>
    </location>
</feature>
<dbReference type="GO" id="GO:0015293">
    <property type="term" value="F:symporter activity"/>
    <property type="evidence" value="ECO:0007669"/>
    <property type="project" value="UniProtKB-KW"/>
</dbReference>
<dbReference type="PROSITE" id="PS50850">
    <property type="entry name" value="MFS"/>
    <property type="match status" value="1"/>
</dbReference>
<feature type="domain" description="Major facilitator superfamily (MFS) profile" evidence="10">
    <location>
        <begin position="11"/>
        <end position="422"/>
    </location>
</feature>
<evidence type="ECO:0000313" key="11">
    <source>
        <dbReference type="EMBL" id="KON65848.1"/>
    </source>
</evidence>
<proteinExistence type="inferred from homology"/>
<evidence type="ECO:0000256" key="2">
    <source>
        <dbReference type="ARBA" id="ARBA00008240"/>
    </source>
</evidence>
<evidence type="ECO:0000259" key="10">
    <source>
        <dbReference type="PROSITE" id="PS50850"/>
    </source>
</evidence>
<evidence type="ECO:0000256" key="3">
    <source>
        <dbReference type="ARBA" id="ARBA00022448"/>
    </source>
</evidence>
<dbReference type="EMBL" id="LHUQ01000002">
    <property type="protein sequence ID" value="KON65848.1"/>
    <property type="molecule type" value="Genomic_DNA"/>
</dbReference>
<keyword evidence="6" id="KW-0769">Symport</keyword>
<feature type="transmembrane region" description="Helical" evidence="9">
    <location>
        <begin position="234"/>
        <end position="257"/>
    </location>
</feature>
<keyword evidence="8 9" id="KW-0472">Membrane</keyword>
<dbReference type="GO" id="GO:0005886">
    <property type="term" value="C:plasma membrane"/>
    <property type="evidence" value="ECO:0007669"/>
    <property type="project" value="UniProtKB-SubCell"/>
</dbReference>
<name>A0A0M0EKS3_KOMEU</name>
<feature type="transmembrane region" description="Helical" evidence="9">
    <location>
        <begin position="12"/>
        <end position="32"/>
    </location>
</feature>
<keyword evidence="3" id="KW-0813">Transport</keyword>
<dbReference type="STRING" id="33995.KOEU_05350"/>
<dbReference type="RefSeq" id="WP_053322855.1">
    <property type="nucleotide sequence ID" value="NZ_LHUQ01000002.1"/>
</dbReference>
<dbReference type="OrthoDB" id="9783227at2"/>
<dbReference type="PROSITE" id="PS00217">
    <property type="entry name" value="SUGAR_TRANSPORT_2"/>
    <property type="match status" value="1"/>
</dbReference>
<dbReference type="InterPro" id="IPR020846">
    <property type="entry name" value="MFS_dom"/>
</dbReference>
<dbReference type="InterPro" id="IPR036259">
    <property type="entry name" value="MFS_trans_sf"/>
</dbReference>
<gene>
    <name evidence="11" type="primary">proP1</name>
    <name evidence="11" type="ORF">KOEU_05350</name>
</gene>
<dbReference type="Gene3D" id="1.20.1250.20">
    <property type="entry name" value="MFS general substrate transporter like domains"/>
    <property type="match status" value="2"/>
</dbReference>
<dbReference type="Pfam" id="PF07690">
    <property type="entry name" value="MFS_1"/>
    <property type="match status" value="1"/>
</dbReference>
<feature type="transmembrane region" description="Helical" evidence="9">
    <location>
        <begin position="52"/>
        <end position="74"/>
    </location>
</feature>
<feature type="transmembrane region" description="Helical" evidence="9">
    <location>
        <begin position="365"/>
        <end position="386"/>
    </location>
</feature>
<keyword evidence="4" id="KW-1003">Cell membrane</keyword>
<evidence type="ECO:0000256" key="8">
    <source>
        <dbReference type="ARBA" id="ARBA00023136"/>
    </source>
</evidence>
<comment type="subcellular location">
    <subcellularLocation>
        <location evidence="1">Cell membrane</location>
        <topology evidence="1">Multi-pass membrane protein</topology>
    </subcellularLocation>
</comment>
<keyword evidence="5 9" id="KW-0812">Transmembrane</keyword>